<evidence type="ECO:0000313" key="8">
    <source>
        <dbReference type="Proteomes" id="UP000282087"/>
    </source>
</evidence>
<dbReference type="InterPro" id="IPR001199">
    <property type="entry name" value="Cyt_B5-like_heme/steroid-bd"/>
</dbReference>
<accession>A0A3M6VNE4</accession>
<dbReference type="SUPFAM" id="SSF55856">
    <property type="entry name" value="Cytochrome b5-like heme/steroid binding domain"/>
    <property type="match status" value="1"/>
</dbReference>
<dbReference type="PANTHER" id="PTHR19359:SF146">
    <property type="entry name" value="B5, PUTATIVE-RELATED"/>
    <property type="match status" value="1"/>
</dbReference>
<dbReference type="AlphaFoldDB" id="A0A3M6VNE4"/>
<evidence type="ECO:0000256" key="3">
    <source>
        <dbReference type="ARBA" id="ARBA00023004"/>
    </source>
</evidence>
<keyword evidence="1" id="KW-0349">Heme</keyword>
<organism evidence="7 8">
    <name type="scientific">Peronospora effusa</name>
    <dbReference type="NCBI Taxonomy" id="542832"/>
    <lineage>
        <taxon>Eukaryota</taxon>
        <taxon>Sar</taxon>
        <taxon>Stramenopiles</taxon>
        <taxon>Oomycota</taxon>
        <taxon>Peronosporomycetes</taxon>
        <taxon>Peronosporales</taxon>
        <taxon>Peronosporaceae</taxon>
        <taxon>Peronospora</taxon>
    </lineage>
</organism>
<protein>
    <recommendedName>
        <fullName evidence="6">Cytochrome b5 heme-binding domain-containing protein</fullName>
    </recommendedName>
</protein>
<comment type="caution">
    <text evidence="7">The sequence shown here is derived from an EMBL/GenBank/DDBJ whole genome shotgun (WGS) entry which is preliminary data.</text>
</comment>
<dbReference type="Gene3D" id="3.10.120.10">
    <property type="entry name" value="Cytochrome b5-like heme/steroid binding domain"/>
    <property type="match status" value="1"/>
</dbReference>
<dbReference type="Proteomes" id="UP000282087">
    <property type="component" value="Unassembled WGS sequence"/>
</dbReference>
<feature type="region of interest" description="Disordered" evidence="5">
    <location>
        <begin position="1"/>
        <end position="21"/>
    </location>
</feature>
<evidence type="ECO:0000256" key="2">
    <source>
        <dbReference type="ARBA" id="ARBA00022723"/>
    </source>
</evidence>
<dbReference type="InterPro" id="IPR036400">
    <property type="entry name" value="Cyt_B5-like_heme/steroid_sf"/>
</dbReference>
<evidence type="ECO:0000259" key="6">
    <source>
        <dbReference type="PROSITE" id="PS50255"/>
    </source>
</evidence>
<feature type="domain" description="Cytochrome b5 heme-binding" evidence="6">
    <location>
        <begin position="212"/>
        <end position="280"/>
    </location>
</feature>
<dbReference type="InterPro" id="IPR050668">
    <property type="entry name" value="Cytochrome_b5"/>
</dbReference>
<keyword evidence="3" id="KW-0408">Iron</keyword>
<keyword evidence="2" id="KW-0479">Metal-binding</keyword>
<gene>
    <name evidence="7" type="ORF">DD238_006844</name>
</gene>
<dbReference type="Pfam" id="PF00173">
    <property type="entry name" value="Cyt-b5"/>
    <property type="match status" value="1"/>
</dbReference>
<proteinExistence type="inferred from homology"/>
<evidence type="ECO:0000256" key="5">
    <source>
        <dbReference type="SAM" id="MobiDB-lite"/>
    </source>
</evidence>
<evidence type="ECO:0000256" key="1">
    <source>
        <dbReference type="ARBA" id="ARBA00022617"/>
    </source>
</evidence>
<dbReference type="PROSITE" id="PS50255">
    <property type="entry name" value="CYTOCHROME_B5_2"/>
    <property type="match status" value="1"/>
</dbReference>
<evidence type="ECO:0000313" key="7">
    <source>
        <dbReference type="EMBL" id="RMX68239.1"/>
    </source>
</evidence>
<dbReference type="EMBL" id="QLLG01000089">
    <property type="protein sequence ID" value="RMX68239.1"/>
    <property type="molecule type" value="Genomic_DNA"/>
</dbReference>
<dbReference type="GO" id="GO:0046872">
    <property type="term" value="F:metal ion binding"/>
    <property type="evidence" value="ECO:0007669"/>
    <property type="project" value="UniProtKB-KW"/>
</dbReference>
<dbReference type="PRINTS" id="PR00363">
    <property type="entry name" value="CYTOCHROMEB5"/>
</dbReference>
<evidence type="ECO:0000256" key="4">
    <source>
        <dbReference type="ARBA" id="ARBA00038168"/>
    </source>
</evidence>
<sequence length="297" mass="32732">MEQLAPIRSSRSSHKGHLDESTHVVETHGDFCYNNVSFPALKPTLEKVVTPSSVMDKCYPKCMNLEEDELLQQPGNATQKSETKSFLVNEVELMRIFDLEELGLATALQASQLQEKSIVVDYEDSDGDRVGLQDQAAATCVLSACGPLIDSAVATESSNERLACRRSRCGSLEMLSLKGKSVIFQQNIPSLSNISTDEEMRCSKVHKLCMCEVKLHRSLESCWLVSSGQVYDVTGLITVHPGGIRSILRKAGGPDCARDMKFHTKKARKMMEKCFIGKLEQCGDNVDCVSEGNCSVM</sequence>
<keyword evidence="8" id="KW-1185">Reference proteome</keyword>
<dbReference type="GO" id="GO:0020037">
    <property type="term" value="F:heme binding"/>
    <property type="evidence" value="ECO:0007669"/>
    <property type="project" value="TreeGrafter"/>
</dbReference>
<dbReference type="GO" id="GO:0016020">
    <property type="term" value="C:membrane"/>
    <property type="evidence" value="ECO:0007669"/>
    <property type="project" value="TreeGrafter"/>
</dbReference>
<dbReference type="STRING" id="542832.A0A3M6VNE4"/>
<dbReference type="VEuPathDB" id="FungiDB:DD237_004606"/>
<dbReference type="PANTHER" id="PTHR19359">
    <property type="entry name" value="CYTOCHROME B5"/>
    <property type="match status" value="1"/>
</dbReference>
<comment type="similarity">
    <text evidence="4">Belongs to the cytochrome b5 family.</text>
</comment>
<reference evidence="7 8" key="1">
    <citation type="submission" date="2018-06" db="EMBL/GenBank/DDBJ databases">
        <title>Comparative genomics of downy mildews reveals potential adaptations to biotrophy.</title>
        <authorList>
            <person name="Fletcher K."/>
            <person name="Klosterman S.J."/>
            <person name="Derevnina L."/>
            <person name="Martin F."/>
            <person name="Koike S."/>
            <person name="Reyes Chin-Wo S."/>
            <person name="Mou B."/>
            <person name="Michelmore R."/>
        </authorList>
    </citation>
    <scope>NUCLEOTIDE SEQUENCE [LARGE SCALE GENOMIC DNA]</scope>
    <source>
        <strain evidence="7 8">R14</strain>
    </source>
</reference>
<dbReference type="SMART" id="SM01117">
    <property type="entry name" value="Cyt-b5"/>
    <property type="match status" value="1"/>
</dbReference>
<name>A0A3M6VNE4_9STRA</name>